<dbReference type="GO" id="GO:0006782">
    <property type="term" value="P:protoporphyrinogen IX biosynthetic process"/>
    <property type="evidence" value="ECO:0007669"/>
    <property type="project" value="UniProtKB-UniPathway"/>
</dbReference>
<dbReference type="Gene3D" id="3.40.50.10090">
    <property type="match status" value="1"/>
</dbReference>
<protein>
    <recommendedName>
        <fullName evidence="1">Tetrapyrrole biosynthesis uroporphyrinogen III synthase domain-containing protein</fullName>
    </recommendedName>
</protein>
<organism evidence="2 3">
    <name type="scientific">Leptidea sinapis</name>
    <dbReference type="NCBI Taxonomy" id="189913"/>
    <lineage>
        <taxon>Eukaryota</taxon>
        <taxon>Metazoa</taxon>
        <taxon>Ecdysozoa</taxon>
        <taxon>Arthropoda</taxon>
        <taxon>Hexapoda</taxon>
        <taxon>Insecta</taxon>
        <taxon>Pterygota</taxon>
        <taxon>Neoptera</taxon>
        <taxon>Endopterygota</taxon>
        <taxon>Lepidoptera</taxon>
        <taxon>Glossata</taxon>
        <taxon>Ditrysia</taxon>
        <taxon>Papilionoidea</taxon>
        <taxon>Pieridae</taxon>
        <taxon>Dismorphiinae</taxon>
        <taxon>Leptidea</taxon>
    </lineage>
</organism>
<accession>A0A5E4QXS4</accession>
<dbReference type="UniPathway" id="UPA00251">
    <property type="reaction ID" value="UER00320"/>
</dbReference>
<dbReference type="InterPro" id="IPR003754">
    <property type="entry name" value="4pyrrol_synth_uPrphyn_synth"/>
</dbReference>
<gene>
    <name evidence="2" type="ORF">LSINAPIS_LOCUS12974</name>
</gene>
<dbReference type="Pfam" id="PF02602">
    <property type="entry name" value="HEM4"/>
    <property type="match status" value="1"/>
</dbReference>
<dbReference type="PANTHER" id="PTHR12390">
    <property type="entry name" value="UROPORPHYRINOGEN III SYNTHASE"/>
    <property type="match status" value="1"/>
</dbReference>
<name>A0A5E4QXS4_9NEOP</name>
<dbReference type="PANTHER" id="PTHR12390:SF0">
    <property type="entry name" value="UROPORPHYRINOGEN-III SYNTHASE"/>
    <property type="match status" value="1"/>
</dbReference>
<evidence type="ECO:0000259" key="1">
    <source>
        <dbReference type="Pfam" id="PF02602"/>
    </source>
</evidence>
<sequence>MPYIFLSMFPAFSGSTLLCSNRLNKERTLNAVSLRIKVMKKVVLFKSTSEDYRKLADYHGIILTSPRAVEAISKCWSPSKYNIWNSKRIYTVGEASGHKIKLMLGLESLGLETGNAENLAKLITSENPVPSKFLFPCGNLRSELSNLPHFAIGNSTAHKIENLGVEIAGVASRPRADTLIETVRDYFTSLDKS</sequence>
<dbReference type="InterPro" id="IPR036108">
    <property type="entry name" value="4pyrrol_syn_uPrphyn_synt_sf"/>
</dbReference>
<keyword evidence="3" id="KW-1185">Reference proteome</keyword>
<dbReference type="SUPFAM" id="SSF69618">
    <property type="entry name" value="HemD-like"/>
    <property type="match status" value="1"/>
</dbReference>
<dbReference type="Proteomes" id="UP000324832">
    <property type="component" value="Unassembled WGS sequence"/>
</dbReference>
<dbReference type="EMBL" id="FZQP02006377">
    <property type="protein sequence ID" value="VVD02848.1"/>
    <property type="molecule type" value="Genomic_DNA"/>
</dbReference>
<dbReference type="GO" id="GO:0006780">
    <property type="term" value="P:uroporphyrinogen III biosynthetic process"/>
    <property type="evidence" value="ECO:0007669"/>
    <property type="project" value="InterPro"/>
</dbReference>
<dbReference type="GO" id="GO:0004852">
    <property type="term" value="F:uroporphyrinogen-III synthase activity"/>
    <property type="evidence" value="ECO:0007669"/>
    <property type="project" value="InterPro"/>
</dbReference>
<feature type="domain" description="Tetrapyrrole biosynthesis uroporphyrinogen III synthase" evidence="1">
    <location>
        <begin position="47"/>
        <end position="143"/>
    </location>
</feature>
<evidence type="ECO:0000313" key="2">
    <source>
        <dbReference type="EMBL" id="VVD02848.1"/>
    </source>
</evidence>
<dbReference type="AlphaFoldDB" id="A0A5E4QXS4"/>
<proteinExistence type="predicted"/>
<evidence type="ECO:0000313" key="3">
    <source>
        <dbReference type="Proteomes" id="UP000324832"/>
    </source>
</evidence>
<reference evidence="2 3" key="1">
    <citation type="submission" date="2017-07" db="EMBL/GenBank/DDBJ databases">
        <authorList>
            <person name="Talla V."/>
            <person name="Backstrom N."/>
        </authorList>
    </citation>
    <scope>NUCLEOTIDE SEQUENCE [LARGE SCALE GENOMIC DNA]</scope>
</reference>
<dbReference type="InterPro" id="IPR039793">
    <property type="entry name" value="UROS/Hem4"/>
</dbReference>
<dbReference type="GO" id="GO:0005829">
    <property type="term" value="C:cytosol"/>
    <property type="evidence" value="ECO:0007669"/>
    <property type="project" value="TreeGrafter"/>
</dbReference>